<evidence type="ECO:0000313" key="4">
    <source>
        <dbReference type="Proteomes" id="UP001163046"/>
    </source>
</evidence>
<sequence length="180" mass="19962">MPKYKEIDYKAPKSRWPLWIIPFLVAILLLLIGIFIFVTLGAKHHCLFFDCEQPIDKVISPPDELPRDDAKSGPDFSRNDGNKPQSDPGFNRGVNKTGTAESIKKITVHGELIFEGAPDSLPANSYLQVKFEDVSLMDAASVVLGDTVVDLASYDKAKNLKYKIECKNPILVEVTVCPPC</sequence>
<keyword evidence="4" id="KW-1185">Reference proteome</keyword>
<keyword evidence="2" id="KW-0472">Membrane</keyword>
<dbReference type="EMBL" id="MU826366">
    <property type="protein sequence ID" value="KAJ7378495.1"/>
    <property type="molecule type" value="Genomic_DNA"/>
</dbReference>
<name>A0A9X0CWV1_9CNID</name>
<feature type="transmembrane region" description="Helical" evidence="2">
    <location>
        <begin position="20"/>
        <end position="40"/>
    </location>
</feature>
<reference evidence="3" key="1">
    <citation type="submission" date="2023-01" db="EMBL/GenBank/DDBJ databases">
        <title>Genome assembly of the deep-sea coral Lophelia pertusa.</title>
        <authorList>
            <person name="Herrera S."/>
            <person name="Cordes E."/>
        </authorList>
    </citation>
    <scope>NUCLEOTIDE SEQUENCE</scope>
    <source>
        <strain evidence="3">USNM1676648</strain>
        <tissue evidence="3">Polyp</tissue>
    </source>
</reference>
<gene>
    <name evidence="3" type="ORF">OS493_023031</name>
</gene>
<evidence type="ECO:0000256" key="2">
    <source>
        <dbReference type="SAM" id="Phobius"/>
    </source>
</evidence>
<feature type="region of interest" description="Disordered" evidence="1">
    <location>
        <begin position="60"/>
        <end position="96"/>
    </location>
</feature>
<accession>A0A9X0CWV1</accession>
<comment type="caution">
    <text evidence="3">The sequence shown here is derived from an EMBL/GenBank/DDBJ whole genome shotgun (WGS) entry which is preliminary data.</text>
</comment>
<evidence type="ECO:0000256" key="1">
    <source>
        <dbReference type="SAM" id="MobiDB-lite"/>
    </source>
</evidence>
<dbReference type="AlphaFoldDB" id="A0A9X0CWV1"/>
<dbReference type="OrthoDB" id="5964608at2759"/>
<proteinExistence type="predicted"/>
<feature type="compositionally biased region" description="Basic and acidic residues" evidence="1">
    <location>
        <begin position="64"/>
        <end position="81"/>
    </location>
</feature>
<keyword evidence="2" id="KW-1133">Transmembrane helix</keyword>
<keyword evidence="2" id="KW-0812">Transmembrane</keyword>
<protein>
    <submittedName>
        <fullName evidence="3">Uncharacterized protein</fullName>
    </submittedName>
</protein>
<evidence type="ECO:0000313" key="3">
    <source>
        <dbReference type="EMBL" id="KAJ7378495.1"/>
    </source>
</evidence>
<organism evidence="3 4">
    <name type="scientific">Desmophyllum pertusum</name>
    <dbReference type="NCBI Taxonomy" id="174260"/>
    <lineage>
        <taxon>Eukaryota</taxon>
        <taxon>Metazoa</taxon>
        <taxon>Cnidaria</taxon>
        <taxon>Anthozoa</taxon>
        <taxon>Hexacorallia</taxon>
        <taxon>Scleractinia</taxon>
        <taxon>Caryophylliina</taxon>
        <taxon>Caryophylliidae</taxon>
        <taxon>Desmophyllum</taxon>
    </lineage>
</organism>
<dbReference type="Proteomes" id="UP001163046">
    <property type="component" value="Unassembled WGS sequence"/>
</dbReference>